<evidence type="ECO:0000256" key="4">
    <source>
        <dbReference type="ARBA" id="ARBA00022900"/>
    </source>
</evidence>
<dbReference type="GO" id="GO:0005576">
    <property type="term" value="C:extracellular region"/>
    <property type="evidence" value="ECO:0007669"/>
    <property type="project" value="UniProtKB-SubCell"/>
</dbReference>
<reference evidence="8" key="1">
    <citation type="submission" date="2025-08" db="UniProtKB">
        <authorList>
            <consortium name="RefSeq"/>
        </authorList>
    </citation>
    <scope>IDENTIFICATION</scope>
</reference>
<proteinExistence type="inferred from homology"/>
<protein>
    <submittedName>
        <fullName evidence="8">Uncharacterized protein DDB_G0290685-like</fullName>
    </submittedName>
</protein>
<keyword evidence="3" id="KW-0646">Protease inhibitor</keyword>
<dbReference type="InParanoid" id="A0A7E5VHQ6"/>
<feature type="compositionally biased region" description="Low complexity" evidence="6">
    <location>
        <begin position="125"/>
        <end position="161"/>
    </location>
</feature>
<gene>
    <name evidence="8" type="primary">LOC113493904</name>
</gene>
<sequence length="396" mass="44047">MGPNSVYSSCEIKNWYSLAPCQFCFCVNQNKLVCNTGNYYSKKLELGSYNLRVCGKDLIREAIELIPDNQRVLRYGYAENATTLPESKNRAVTATTDMVIRLREDQQYGIEVNREGNENKTQALGQDQGQDQNQDQGQDQGPDQGPDQGTDQGPDQGPDQGQDQRQDQRQAPAQANAVAQAPTVQAQMPPPLVDENSSYDREEYYSDSEEVPKQGTSITSAPTEATTAAAAKETEKEEQEELRGASTMFPFEEGDEMLNESKMDNTDEDNDEDSNEIDVEMGQNSTPPGTPQNGLQYNMHALNDENQKQLNAELQQMAREGKSGESYQYVGNTLKINLPKVLNKVFQLALRKSMVSISNETKCVPGTTNMNDCNMCFCLKNSKLLCTNNSCKDKAQ</sequence>
<dbReference type="SUPFAM" id="SSF57283">
    <property type="entry name" value="PMP inhibitors"/>
    <property type="match status" value="1"/>
</dbReference>
<evidence type="ECO:0000313" key="7">
    <source>
        <dbReference type="Proteomes" id="UP000322000"/>
    </source>
</evidence>
<comment type="subcellular location">
    <subcellularLocation>
        <location evidence="1">Secreted</location>
    </subcellularLocation>
</comment>
<evidence type="ECO:0000256" key="5">
    <source>
        <dbReference type="ARBA" id="ARBA00029459"/>
    </source>
</evidence>
<accession>A0A7E5VHQ6</accession>
<keyword evidence="4" id="KW-0722">Serine protease inhibitor</keyword>
<evidence type="ECO:0000256" key="3">
    <source>
        <dbReference type="ARBA" id="ARBA00022690"/>
    </source>
</evidence>
<feature type="compositionally biased region" description="Low complexity" evidence="6">
    <location>
        <begin position="169"/>
        <end position="187"/>
    </location>
</feature>
<evidence type="ECO:0000256" key="6">
    <source>
        <dbReference type="SAM" id="MobiDB-lite"/>
    </source>
</evidence>
<dbReference type="GeneID" id="113493904"/>
<evidence type="ECO:0000313" key="8">
    <source>
        <dbReference type="RefSeq" id="XP_026727736.1"/>
    </source>
</evidence>
<dbReference type="AlphaFoldDB" id="A0A7E5VHQ6"/>
<dbReference type="RefSeq" id="XP_026727736.1">
    <property type="nucleotide sequence ID" value="XM_026871935.1"/>
</dbReference>
<dbReference type="GO" id="GO:0004867">
    <property type="term" value="F:serine-type endopeptidase inhibitor activity"/>
    <property type="evidence" value="ECO:0007669"/>
    <property type="project" value="UniProtKB-KW"/>
</dbReference>
<dbReference type="InterPro" id="IPR036201">
    <property type="entry name" value="Pacifastin_dom_sf"/>
</dbReference>
<keyword evidence="2" id="KW-0964">Secreted</keyword>
<feature type="compositionally biased region" description="Acidic residues" evidence="6">
    <location>
        <begin position="266"/>
        <end position="279"/>
    </location>
</feature>
<feature type="compositionally biased region" description="Polar residues" evidence="6">
    <location>
        <begin position="282"/>
        <end position="292"/>
    </location>
</feature>
<dbReference type="OrthoDB" id="6924686at2759"/>
<comment type="similarity">
    <text evidence="5">Belongs to the protease inhibitor I19 family.</text>
</comment>
<evidence type="ECO:0000256" key="1">
    <source>
        <dbReference type="ARBA" id="ARBA00004613"/>
    </source>
</evidence>
<keyword evidence="7" id="KW-1185">Reference proteome</keyword>
<evidence type="ECO:0000256" key="2">
    <source>
        <dbReference type="ARBA" id="ARBA00022525"/>
    </source>
</evidence>
<feature type="region of interest" description="Disordered" evidence="6">
    <location>
        <begin position="120"/>
        <end position="292"/>
    </location>
</feature>
<dbReference type="Proteomes" id="UP000322000">
    <property type="component" value="Chromosome 5"/>
</dbReference>
<organism evidence="7 8">
    <name type="scientific">Trichoplusia ni</name>
    <name type="common">Cabbage looper</name>
    <dbReference type="NCBI Taxonomy" id="7111"/>
    <lineage>
        <taxon>Eukaryota</taxon>
        <taxon>Metazoa</taxon>
        <taxon>Ecdysozoa</taxon>
        <taxon>Arthropoda</taxon>
        <taxon>Hexapoda</taxon>
        <taxon>Insecta</taxon>
        <taxon>Pterygota</taxon>
        <taxon>Neoptera</taxon>
        <taxon>Endopterygota</taxon>
        <taxon>Lepidoptera</taxon>
        <taxon>Glossata</taxon>
        <taxon>Ditrysia</taxon>
        <taxon>Noctuoidea</taxon>
        <taxon>Noctuidae</taxon>
        <taxon>Plusiinae</taxon>
        <taxon>Trichoplusia</taxon>
    </lineage>
</organism>
<dbReference type="KEGG" id="tnl:113493904"/>
<name>A0A7E5VHQ6_TRINI</name>
<feature type="compositionally biased region" description="Low complexity" evidence="6">
    <location>
        <begin position="216"/>
        <end position="231"/>
    </location>
</feature>